<accession>A0A918TVK1</accession>
<dbReference type="Proteomes" id="UP000644507">
    <property type="component" value="Unassembled WGS sequence"/>
</dbReference>
<feature type="domain" description="Phosphotyrosine protein phosphatase I" evidence="1">
    <location>
        <begin position="3"/>
        <end position="109"/>
    </location>
</feature>
<comment type="caution">
    <text evidence="2">The sequence shown here is derived from an EMBL/GenBank/DDBJ whole genome shotgun (WGS) entry which is preliminary data.</text>
</comment>
<dbReference type="SMART" id="SM00226">
    <property type="entry name" value="LMWPc"/>
    <property type="match status" value="1"/>
</dbReference>
<proteinExistence type="predicted"/>
<sequence>MPLRLLFVCSMNQWRSPTAEAIYRNHTGVAVRSGGTSPKARRRVSATDIHWADLILVMEEQHRERLKRQFPDAYRQCRIEVLEIEDRYRAMDPRLVTELRSAIDPLLEDELA</sequence>
<dbReference type="PIRSF" id="PIRSF029416">
    <property type="entry name" value="UCP029416_PTP"/>
    <property type="match status" value="1"/>
</dbReference>
<evidence type="ECO:0000313" key="2">
    <source>
        <dbReference type="EMBL" id="GHC63259.1"/>
    </source>
</evidence>
<reference evidence="2" key="2">
    <citation type="submission" date="2020-09" db="EMBL/GenBank/DDBJ databases">
        <authorList>
            <person name="Sun Q."/>
            <person name="Kim S."/>
        </authorList>
    </citation>
    <scope>NUCLEOTIDE SEQUENCE</scope>
    <source>
        <strain evidence="2">KCTC 12988</strain>
    </source>
</reference>
<dbReference type="AlphaFoldDB" id="A0A918TVK1"/>
<reference evidence="2" key="1">
    <citation type="journal article" date="2014" name="Int. J. Syst. Evol. Microbiol.">
        <title>Complete genome sequence of Corynebacterium casei LMG S-19264T (=DSM 44701T), isolated from a smear-ripened cheese.</title>
        <authorList>
            <consortium name="US DOE Joint Genome Institute (JGI-PGF)"/>
            <person name="Walter F."/>
            <person name="Albersmeier A."/>
            <person name="Kalinowski J."/>
            <person name="Ruckert C."/>
        </authorList>
    </citation>
    <scope>NUCLEOTIDE SEQUENCE</scope>
    <source>
        <strain evidence="2">KCTC 12988</strain>
    </source>
</reference>
<dbReference type="Gene3D" id="3.40.50.2300">
    <property type="match status" value="2"/>
</dbReference>
<name>A0A918TVK1_9BACT</name>
<evidence type="ECO:0000313" key="3">
    <source>
        <dbReference type="Proteomes" id="UP000644507"/>
    </source>
</evidence>
<dbReference type="EMBL" id="BMXI01000016">
    <property type="protein sequence ID" value="GHC63259.1"/>
    <property type="molecule type" value="Genomic_DNA"/>
</dbReference>
<dbReference type="SUPFAM" id="SSF52788">
    <property type="entry name" value="Phosphotyrosine protein phosphatases I"/>
    <property type="match status" value="1"/>
</dbReference>
<dbReference type="InterPro" id="IPR016919">
    <property type="entry name" value="UCP029416_PTP"/>
</dbReference>
<dbReference type="InterPro" id="IPR036196">
    <property type="entry name" value="Ptyr_pPase_sf"/>
</dbReference>
<evidence type="ECO:0000259" key="1">
    <source>
        <dbReference type="SMART" id="SM00226"/>
    </source>
</evidence>
<gene>
    <name evidence="2" type="ORF">GCM10007100_33500</name>
</gene>
<dbReference type="InterPro" id="IPR023485">
    <property type="entry name" value="Ptyr_pPase"/>
</dbReference>
<dbReference type="RefSeq" id="WP_189572567.1">
    <property type="nucleotide sequence ID" value="NZ_BMXI01000016.1"/>
</dbReference>
<protein>
    <submittedName>
        <fullName evidence="2">Phosphotyrosine protein phosphatase</fullName>
    </submittedName>
</protein>
<keyword evidence="3" id="KW-1185">Reference proteome</keyword>
<organism evidence="2 3">
    <name type="scientific">Roseibacillus persicicus</name>
    <dbReference type="NCBI Taxonomy" id="454148"/>
    <lineage>
        <taxon>Bacteria</taxon>
        <taxon>Pseudomonadati</taxon>
        <taxon>Verrucomicrobiota</taxon>
        <taxon>Verrucomicrobiia</taxon>
        <taxon>Verrucomicrobiales</taxon>
        <taxon>Verrucomicrobiaceae</taxon>
        <taxon>Roseibacillus</taxon>
    </lineage>
</organism>